<dbReference type="AlphaFoldDB" id="A0A8D2CVT8"/>
<evidence type="ECO:0000313" key="1">
    <source>
        <dbReference type="Ensembl" id="ENSSVLP00005015555.1"/>
    </source>
</evidence>
<evidence type="ECO:0000313" key="2">
    <source>
        <dbReference type="Proteomes" id="UP000694564"/>
    </source>
</evidence>
<sequence>MVFISRKCCPPTLRRIRQCSMIQNHRQLRSQTRLHMSNMSDQGPYNEYEPTHEGPFIIINGYGQCKCQQLPYKECEV</sequence>
<organism evidence="1 2">
    <name type="scientific">Sciurus vulgaris</name>
    <name type="common">Eurasian red squirrel</name>
    <dbReference type="NCBI Taxonomy" id="55149"/>
    <lineage>
        <taxon>Eukaryota</taxon>
        <taxon>Metazoa</taxon>
        <taxon>Chordata</taxon>
        <taxon>Craniata</taxon>
        <taxon>Vertebrata</taxon>
        <taxon>Euteleostomi</taxon>
        <taxon>Mammalia</taxon>
        <taxon>Eutheria</taxon>
        <taxon>Euarchontoglires</taxon>
        <taxon>Glires</taxon>
        <taxon>Rodentia</taxon>
        <taxon>Sciuromorpha</taxon>
        <taxon>Sciuridae</taxon>
        <taxon>Sciurinae</taxon>
        <taxon>Sciurini</taxon>
        <taxon>Sciurus</taxon>
    </lineage>
</organism>
<name>A0A8D2CVT8_SCIVU</name>
<dbReference type="Ensembl" id="ENSSVLT00005017279.1">
    <property type="protein sequence ID" value="ENSSVLP00005015555.1"/>
    <property type="gene ID" value="ENSSVLG00005012481.1"/>
</dbReference>
<reference evidence="1" key="2">
    <citation type="submission" date="2025-09" db="UniProtKB">
        <authorList>
            <consortium name="Ensembl"/>
        </authorList>
    </citation>
    <scope>IDENTIFICATION</scope>
</reference>
<protein>
    <submittedName>
        <fullName evidence="1">Uncharacterized protein</fullName>
    </submittedName>
</protein>
<keyword evidence="2" id="KW-1185">Reference proteome</keyword>
<dbReference type="Proteomes" id="UP000694564">
    <property type="component" value="Chromosome 6"/>
</dbReference>
<proteinExistence type="predicted"/>
<reference evidence="1" key="1">
    <citation type="submission" date="2025-08" db="UniProtKB">
        <authorList>
            <consortium name="Ensembl"/>
        </authorList>
    </citation>
    <scope>IDENTIFICATION</scope>
</reference>
<dbReference type="GeneTree" id="ENSGT00940000160581"/>
<accession>A0A8D2CVT8</accession>